<feature type="domain" description="Major facilitator superfamily (MFS) profile" evidence="8">
    <location>
        <begin position="219"/>
        <end position="429"/>
    </location>
</feature>
<keyword evidence="4 7" id="KW-0812">Transmembrane</keyword>
<feature type="transmembrane region" description="Helical" evidence="7">
    <location>
        <begin position="119"/>
        <end position="139"/>
    </location>
</feature>
<dbReference type="CDD" id="cd06173">
    <property type="entry name" value="MFS_MefA_like"/>
    <property type="match status" value="1"/>
</dbReference>
<evidence type="ECO:0000256" key="1">
    <source>
        <dbReference type="ARBA" id="ARBA00004651"/>
    </source>
</evidence>
<feature type="transmembrane region" description="Helical" evidence="7">
    <location>
        <begin position="62"/>
        <end position="84"/>
    </location>
</feature>
<keyword evidence="2" id="KW-0813">Transport</keyword>
<gene>
    <name evidence="9" type="ORF">GCM10023335_53110</name>
</gene>
<protein>
    <submittedName>
        <fullName evidence="9">MFS transporter</fullName>
    </submittedName>
</protein>
<evidence type="ECO:0000256" key="7">
    <source>
        <dbReference type="SAM" id="Phobius"/>
    </source>
</evidence>
<evidence type="ECO:0000256" key="6">
    <source>
        <dbReference type="ARBA" id="ARBA00023136"/>
    </source>
</evidence>
<evidence type="ECO:0000256" key="2">
    <source>
        <dbReference type="ARBA" id="ARBA00022448"/>
    </source>
</evidence>
<dbReference type="PANTHER" id="PTHR23513">
    <property type="entry name" value="INTEGRAL MEMBRANE EFFLUX PROTEIN-RELATED"/>
    <property type="match status" value="1"/>
</dbReference>
<organism evidence="9 10">
    <name type="scientific">Streptomyces siamensis</name>
    <dbReference type="NCBI Taxonomy" id="1274986"/>
    <lineage>
        <taxon>Bacteria</taxon>
        <taxon>Bacillati</taxon>
        <taxon>Actinomycetota</taxon>
        <taxon>Actinomycetes</taxon>
        <taxon>Kitasatosporales</taxon>
        <taxon>Streptomycetaceae</taxon>
        <taxon>Streptomyces</taxon>
    </lineage>
</organism>
<dbReference type="InterPro" id="IPR036259">
    <property type="entry name" value="MFS_trans_sf"/>
</dbReference>
<dbReference type="SUPFAM" id="SSF103473">
    <property type="entry name" value="MFS general substrate transporter"/>
    <property type="match status" value="1"/>
</dbReference>
<dbReference type="EMBL" id="BAABKB010000021">
    <property type="protein sequence ID" value="GAA5021784.1"/>
    <property type="molecule type" value="Genomic_DNA"/>
</dbReference>
<evidence type="ECO:0000313" key="10">
    <source>
        <dbReference type="Proteomes" id="UP001501759"/>
    </source>
</evidence>
<dbReference type="Pfam" id="PF05977">
    <property type="entry name" value="MFS_3"/>
    <property type="match status" value="1"/>
</dbReference>
<dbReference type="Proteomes" id="UP001501759">
    <property type="component" value="Unassembled WGS sequence"/>
</dbReference>
<comment type="caution">
    <text evidence="9">The sequence shown here is derived from an EMBL/GenBank/DDBJ whole genome shotgun (WGS) entry which is preliminary data.</text>
</comment>
<feature type="transmembrane region" description="Helical" evidence="7">
    <location>
        <begin position="396"/>
        <end position="415"/>
    </location>
</feature>
<reference evidence="10" key="1">
    <citation type="journal article" date="2019" name="Int. J. Syst. Evol. Microbiol.">
        <title>The Global Catalogue of Microorganisms (GCM) 10K type strain sequencing project: providing services to taxonomists for standard genome sequencing and annotation.</title>
        <authorList>
            <consortium name="The Broad Institute Genomics Platform"/>
            <consortium name="The Broad Institute Genome Sequencing Center for Infectious Disease"/>
            <person name="Wu L."/>
            <person name="Ma J."/>
        </authorList>
    </citation>
    <scope>NUCLEOTIDE SEQUENCE [LARGE SCALE GENOMIC DNA]</scope>
    <source>
        <strain evidence="10">JCM 18409</strain>
    </source>
</reference>
<evidence type="ECO:0000256" key="3">
    <source>
        <dbReference type="ARBA" id="ARBA00022475"/>
    </source>
</evidence>
<feature type="transmembrane region" description="Helical" evidence="7">
    <location>
        <begin position="247"/>
        <end position="266"/>
    </location>
</feature>
<sequence>MTEVAKDLRDAGSETDAPSLWRQRDFLLLWSGQTVSEMGSAVTEVALPLLAVVVLEASTFQVGLLTAATTLAFALIALPAGALVDGAAKRSVMIACNLLRLVLIGSVPVAAAFGVLTMAQLYVVAVAAGVCSVFFDVSYQSYVPSLIPADHLMSANGKLGTTQAFAQLGGPSLGGGLIGLFGAAGAMTADAVSYAVSALSIVGIRSREVPPPARSADETLRRRIAEGLKFVFGHGILRKVVACTGTANLFSGMSSALAMVFLIRVLHVRPALTGLVMAGAAIGGIAGGVFAGRLAKRIGSARIIWVSMLVFSAPQVIAAAAWQGWGVLLFPLGWGIAYFAGMVYNVAQLSYRQSVTPPEMMGRMNAAVRWVVWGTLPIGGVLGGVLGTLIGVRPALWLAFIGSWAAGWFVFCSPLRHMRDVPSPAPEVP</sequence>
<evidence type="ECO:0000313" key="9">
    <source>
        <dbReference type="EMBL" id="GAA5021784.1"/>
    </source>
</evidence>
<proteinExistence type="predicted"/>
<feature type="transmembrane region" description="Helical" evidence="7">
    <location>
        <begin position="303"/>
        <end position="322"/>
    </location>
</feature>
<evidence type="ECO:0000259" key="8">
    <source>
        <dbReference type="PROSITE" id="PS50850"/>
    </source>
</evidence>
<dbReference type="InterPro" id="IPR010290">
    <property type="entry name" value="TM_effector"/>
</dbReference>
<dbReference type="PANTHER" id="PTHR23513:SF6">
    <property type="entry name" value="MAJOR FACILITATOR SUPERFAMILY ASSOCIATED DOMAIN-CONTAINING PROTEIN"/>
    <property type="match status" value="1"/>
</dbReference>
<feature type="transmembrane region" description="Helical" evidence="7">
    <location>
        <begin position="328"/>
        <end position="347"/>
    </location>
</feature>
<feature type="transmembrane region" description="Helical" evidence="7">
    <location>
        <begin position="367"/>
        <end position="390"/>
    </location>
</feature>
<dbReference type="InterPro" id="IPR020846">
    <property type="entry name" value="MFS_dom"/>
</dbReference>
<comment type="subcellular location">
    <subcellularLocation>
        <location evidence="1">Cell membrane</location>
        <topology evidence="1">Multi-pass membrane protein</topology>
    </subcellularLocation>
</comment>
<keyword evidence="10" id="KW-1185">Reference proteome</keyword>
<keyword evidence="6 7" id="KW-0472">Membrane</keyword>
<dbReference type="RefSeq" id="WP_345654336.1">
    <property type="nucleotide sequence ID" value="NZ_BAABKB010000021.1"/>
</dbReference>
<feature type="transmembrane region" description="Helical" evidence="7">
    <location>
        <begin position="272"/>
        <end position="291"/>
    </location>
</feature>
<keyword evidence="3" id="KW-1003">Cell membrane</keyword>
<name>A0ABP9J8K5_9ACTN</name>
<evidence type="ECO:0000256" key="4">
    <source>
        <dbReference type="ARBA" id="ARBA00022692"/>
    </source>
</evidence>
<feature type="transmembrane region" description="Helical" evidence="7">
    <location>
        <begin position="91"/>
        <end position="113"/>
    </location>
</feature>
<dbReference type="PROSITE" id="PS50850">
    <property type="entry name" value="MFS"/>
    <property type="match status" value="1"/>
</dbReference>
<evidence type="ECO:0000256" key="5">
    <source>
        <dbReference type="ARBA" id="ARBA00022989"/>
    </source>
</evidence>
<dbReference type="Gene3D" id="1.20.1250.20">
    <property type="entry name" value="MFS general substrate transporter like domains"/>
    <property type="match status" value="1"/>
</dbReference>
<accession>A0ABP9J8K5</accession>
<keyword evidence="5 7" id="KW-1133">Transmembrane helix</keyword>